<dbReference type="EMBL" id="OZ034817">
    <property type="protein sequence ID" value="CAL1382545.1"/>
    <property type="molecule type" value="Genomic_DNA"/>
</dbReference>
<dbReference type="AlphaFoldDB" id="A0AAV2E9I2"/>
<proteinExistence type="predicted"/>
<accession>A0AAV2E9I2</accession>
<reference evidence="2 3" key="1">
    <citation type="submission" date="2024-04" db="EMBL/GenBank/DDBJ databases">
        <authorList>
            <person name="Fracassetti M."/>
        </authorList>
    </citation>
    <scope>NUCLEOTIDE SEQUENCE [LARGE SCALE GENOMIC DNA]</scope>
</reference>
<feature type="region of interest" description="Disordered" evidence="1">
    <location>
        <begin position="108"/>
        <end position="133"/>
    </location>
</feature>
<sequence length="281" mass="29407">MAGRSGRAERRWQALAAAPGWLRGRRRPVLAGAAGCAVAAAAAPVVALEEAPRGWAAPTEAEAVGEELPRATPGLEVNPGGGWPPETRIEEGVSRMMTANVESLFGRDREEARMGDHVPSPEKPSPVMEKRDGGSAPLAGGAAFFEATTNWREELKEMVERSLPRCRGRSCWLPGRGATTETGGELGRKKQSPNLGEEKGDGLPPLATLGCAAQLLAAPTGWVVWAIGLDGSAGVGRVEAISLGHGLVLEGKPGGSALDRVYPQNGRRIETKWASFGPSLG</sequence>
<protein>
    <submittedName>
        <fullName evidence="2">Uncharacterized protein</fullName>
    </submittedName>
</protein>
<organism evidence="2 3">
    <name type="scientific">Linum trigynum</name>
    <dbReference type="NCBI Taxonomy" id="586398"/>
    <lineage>
        <taxon>Eukaryota</taxon>
        <taxon>Viridiplantae</taxon>
        <taxon>Streptophyta</taxon>
        <taxon>Embryophyta</taxon>
        <taxon>Tracheophyta</taxon>
        <taxon>Spermatophyta</taxon>
        <taxon>Magnoliopsida</taxon>
        <taxon>eudicotyledons</taxon>
        <taxon>Gunneridae</taxon>
        <taxon>Pentapetalae</taxon>
        <taxon>rosids</taxon>
        <taxon>fabids</taxon>
        <taxon>Malpighiales</taxon>
        <taxon>Linaceae</taxon>
        <taxon>Linum</taxon>
    </lineage>
</organism>
<feature type="compositionally biased region" description="Basic and acidic residues" evidence="1">
    <location>
        <begin position="108"/>
        <end position="120"/>
    </location>
</feature>
<evidence type="ECO:0000313" key="3">
    <source>
        <dbReference type="Proteomes" id="UP001497516"/>
    </source>
</evidence>
<name>A0AAV2E9I2_9ROSI</name>
<evidence type="ECO:0000256" key="1">
    <source>
        <dbReference type="SAM" id="MobiDB-lite"/>
    </source>
</evidence>
<dbReference type="Proteomes" id="UP001497516">
    <property type="component" value="Chromosome 4"/>
</dbReference>
<feature type="region of interest" description="Disordered" evidence="1">
    <location>
        <begin position="177"/>
        <end position="199"/>
    </location>
</feature>
<gene>
    <name evidence="2" type="ORF">LTRI10_LOCUS23863</name>
</gene>
<evidence type="ECO:0000313" key="2">
    <source>
        <dbReference type="EMBL" id="CAL1382545.1"/>
    </source>
</evidence>
<keyword evidence="3" id="KW-1185">Reference proteome</keyword>